<dbReference type="SUPFAM" id="SSF53850">
    <property type="entry name" value="Periplasmic binding protein-like II"/>
    <property type="match status" value="1"/>
</dbReference>
<dbReference type="CDD" id="cd13543">
    <property type="entry name" value="PBP2_Fbp"/>
    <property type="match status" value="1"/>
</dbReference>
<proteinExistence type="inferred from homology"/>
<feature type="binding site" evidence="3">
    <location>
        <position position="218"/>
    </location>
    <ligand>
        <name>Fe cation</name>
        <dbReference type="ChEBI" id="CHEBI:24875"/>
    </ligand>
</feature>
<dbReference type="GO" id="GO:0046872">
    <property type="term" value="F:metal ion binding"/>
    <property type="evidence" value="ECO:0007669"/>
    <property type="project" value="UniProtKB-KW"/>
</dbReference>
<dbReference type="Pfam" id="PF13531">
    <property type="entry name" value="SBP_bac_11"/>
    <property type="match status" value="1"/>
</dbReference>
<dbReference type="GO" id="GO:0030288">
    <property type="term" value="C:outer membrane-bounded periplasmic space"/>
    <property type="evidence" value="ECO:0007669"/>
    <property type="project" value="TreeGrafter"/>
</dbReference>
<feature type="signal peptide" evidence="4">
    <location>
        <begin position="1"/>
        <end position="19"/>
    </location>
</feature>
<feature type="binding site" evidence="3">
    <location>
        <position position="217"/>
    </location>
    <ligand>
        <name>Fe cation</name>
        <dbReference type="ChEBI" id="CHEBI:24875"/>
    </ligand>
</feature>
<comment type="similarity">
    <text evidence="1">Belongs to the bacterial solute-binding protein 1 family.</text>
</comment>
<accession>B3IWF5</accession>
<feature type="chain" id="PRO_5002788433" evidence="4">
    <location>
        <begin position="20"/>
        <end position="328"/>
    </location>
</feature>
<evidence type="ECO:0000313" key="5">
    <source>
        <dbReference type="EMBL" id="BAG24189.1"/>
    </source>
</evidence>
<gene>
    <name evidence="5" type="primary">sip</name>
</gene>
<name>B3IWF5_THETH</name>
<keyword evidence="3" id="KW-0408">Iron</keyword>
<dbReference type="EMBL" id="AB363611">
    <property type="protein sequence ID" value="BAG24189.1"/>
    <property type="molecule type" value="Genomic_DNA"/>
</dbReference>
<dbReference type="InterPro" id="IPR026045">
    <property type="entry name" value="Ferric-bd"/>
</dbReference>
<keyword evidence="3" id="KW-0479">Metal-binding</keyword>
<keyword evidence="2 4" id="KW-0732">Signal</keyword>
<reference evidence="5" key="1">
    <citation type="journal article" date="2009" name="Appl. Environ. Microbiol.">
        <title>Stimulation of expression of a silica-induced protein (Sip) in Thermus thermophilus by supersaturated silicic acid.</title>
        <authorList>
            <person name="Doi K."/>
            <person name="Fujino Y."/>
            <person name="Inagaki F."/>
            <person name="Kawatsu R."/>
            <person name="Tahara M."/>
            <person name="Ohshima T."/>
            <person name="Okaue Y."/>
            <person name="Yokoyama T."/>
            <person name="Iwai S."/>
            <person name="Ogata S."/>
        </authorList>
    </citation>
    <scope>NUCLEOTIDE SEQUENCE</scope>
    <source>
        <strain evidence="5">TMY</strain>
    </source>
</reference>
<dbReference type="Gene3D" id="3.40.190.10">
    <property type="entry name" value="Periplasmic binding protein-like II"/>
    <property type="match status" value="2"/>
</dbReference>
<protein>
    <submittedName>
        <fullName evidence="5">Iron ABC transporter, periplasmic iron-binding protein</fullName>
    </submittedName>
</protein>
<evidence type="ECO:0000256" key="3">
    <source>
        <dbReference type="PIRSR" id="PIRSR002825-1"/>
    </source>
</evidence>
<organism evidence="5">
    <name type="scientific">Thermus thermophilus</name>
    <dbReference type="NCBI Taxonomy" id="274"/>
    <lineage>
        <taxon>Bacteria</taxon>
        <taxon>Thermotogati</taxon>
        <taxon>Deinococcota</taxon>
        <taxon>Deinococci</taxon>
        <taxon>Thermales</taxon>
        <taxon>Thermaceae</taxon>
        <taxon>Thermus</taxon>
    </lineage>
</organism>
<evidence type="ECO:0000256" key="4">
    <source>
        <dbReference type="SAM" id="SignalP"/>
    </source>
</evidence>
<dbReference type="PANTHER" id="PTHR30006:SF15">
    <property type="entry name" value="IRON-UTILIZATION PERIPLASMIC PROTEIN"/>
    <property type="match status" value="1"/>
</dbReference>
<dbReference type="PANTHER" id="PTHR30006">
    <property type="entry name" value="THIAMINE-BINDING PERIPLASMIC PROTEIN-RELATED"/>
    <property type="match status" value="1"/>
</dbReference>
<dbReference type="RefSeq" id="WP_096411707.1">
    <property type="nucleotide sequence ID" value="NZ_AP025158.1"/>
</dbReference>
<dbReference type="PIRSF" id="PIRSF002825">
    <property type="entry name" value="CfbpA"/>
    <property type="match status" value="1"/>
</dbReference>
<sequence length="328" mass="35717">MVKRYLLTLAAFAALGALAQSPTLTIYSGRGQSLVEPLVKRFEAETGIRVQVRYSTDAQILAALQEEGNRSPADVLWLNTSGALGQAAAKGLLRPLGESLLGKPLAFVPGSKAWVPVTMRLRVLAYNPNKVKAEELPQSLLDLPRFAQEKGLRVGWTPTYSSFQDMVAGILALHGEAKAREWLLAMKALAPKAYPSNPAMLDAIRAGEIDLGSTNHYYVVRFRRAGYNLGLHHFKEGDVGNLALVTGAGILKTSKNLAAATRFLTYLLSPQAQQYFMGNIGEYPLVKGVVLDPNLIPLEEAIAKSPKLDFEKLPLDQALRLLRETGVL</sequence>
<evidence type="ECO:0000256" key="2">
    <source>
        <dbReference type="ARBA" id="ARBA00022729"/>
    </source>
</evidence>
<dbReference type="AlphaFoldDB" id="B3IWF5"/>
<evidence type="ECO:0000256" key="1">
    <source>
        <dbReference type="ARBA" id="ARBA00008520"/>
    </source>
</evidence>